<evidence type="ECO:0000259" key="2">
    <source>
        <dbReference type="Pfam" id="PF00534"/>
    </source>
</evidence>
<protein>
    <recommendedName>
        <fullName evidence="6">Glycosyltransferase family 1 protein</fullName>
    </recommendedName>
</protein>
<dbReference type="Pfam" id="PF13439">
    <property type="entry name" value="Glyco_transf_4"/>
    <property type="match status" value="1"/>
</dbReference>
<feature type="domain" description="Glycosyltransferase subfamily 4-like N-terminal" evidence="3">
    <location>
        <begin position="40"/>
        <end position="148"/>
    </location>
</feature>
<dbReference type="AlphaFoldDB" id="A0A2V2N959"/>
<organism evidence="4 5">
    <name type="scientific">Methanospirillum lacunae</name>
    <dbReference type="NCBI Taxonomy" id="668570"/>
    <lineage>
        <taxon>Archaea</taxon>
        <taxon>Methanobacteriati</taxon>
        <taxon>Methanobacteriota</taxon>
        <taxon>Stenosarchaea group</taxon>
        <taxon>Methanomicrobia</taxon>
        <taxon>Methanomicrobiales</taxon>
        <taxon>Methanospirillaceae</taxon>
        <taxon>Methanospirillum</taxon>
    </lineage>
</organism>
<evidence type="ECO:0000256" key="1">
    <source>
        <dbReference type="ARBA" id="ARBA00022679"/>
    </source>
</evidence>
<dbReference type="InterPro" id="IPR028098">
    <property type="entry name" value="Glyco_trans_4-like_N"/>
</dbReference>
<reference evidence="4 5" key="1">
    <citation type="submission" date="2018-05" db="EMBL/GenBank/DDBJ databases">
        <title>Draft genome of Methanospirillum lacunae Ki8-1.</title>
        <authorList>
            <person name="Dueholm M.S."/>
            <person name="Nielsen P.H."/>
            <person name="Bakmann L.F."/>
            <person name="Otzen D.E."/>
        </authorList>
    </citation>
    <scope>NUCLEOTIDE SEQUENCE [LARGE SCALE GENOMIC DNA]</scope>
    <source>
        <strain evidence="4 5">Ki8-1</strain>
    </source>
</reference>
<feature type="domain" description="Glycosyl transferase family 1" evidence="2">
    <location>
        <begin position="158"/>
        <end position="311"/>
    </location>
</feature>
<dbReference type="GO" id="GO:0016757">
    <property type="term" value="F:glycosyltransferase activity"/>
    <property type="evidence" value="ECO:0007669"/>
    <property type="project" value="InterPro"/>
</dbReference>
<dbReference type="GeneID" id="97548454"/>
<keyword evidence="5" id="KW-1185">Reference proteome</keyword>
<sequence>MKILFPLLSAGSGSDVFTLNLVFGLNKSSVNAEIQYIPSWSGYIPSFAGRLCNSSGYDIIHANTWNGYGFKRSQPLVVTEYHVTHDPLLKPYTTPLQRSYYRHIFKCEQKSLDSADLVTTISHYTQDKLEEIFGYSDSKMIYCGIDTSLFSPSHVYKTDWGIDEKTTVLLYVGNHLRRKGADLLRPIMEELGDGFLLLTTTGLRTNRDIPSRNIRSLGKMGTQELVQAYNLCDMLLFPSRLEGFGLCVAEAMACKKPIVTTNTSSLPELVQQDKGGILCEIDDVSGFADAVRYLAEDENLRKDMGRYNRQRVLERFNTEHVTKKYCRIYNSIY</sequence>
<dbReference type="RefSeq" id="WP_109968349.1">
    <property type="nucleotide sequence ID" value="NZ_CP176093.1"/>
</dbReference>
<dbReference type="CDD" id="cd03801">
    <property type="entry name" value="GT4_PimA-like"/>
    <property type="match status" value="1"/>
</dbReference>
<keyword evidence="1" id="KW-0808">Transferase</keyword>
<dbReference type="EMBL" id="QGMY01000006">
    <property type="protein sequence ID" value="PWR72837.1"/>
    <property type="molecule type" value="Genomic_DNA"/>
</dbReference>
<gene>
    <name evidence="4" type="ORF">DK846_07775</name>
</gene>
<dbReference type="SUPFAM" id="SSF53756">
    <property type="entry name" value="UDP-Glycosyltransferase/glycogen phosphorylase"/>
    <property type="match status" value="1"/>
</dbReference>
<accession>A0A2V2N959</accession>
<dbReference type="Gene3D" id="3.40.50.2000">
    <property type="entry name" value="Glycogen Phosphorylase B"/>
    <property type="match status" value="2"/>
</dbReference>
<dbReference type="PANTHER" id="PTHR46401">
    <property type="entry name" value="GLYCOSYLTRANSFERASE WBBK-RELATED"/>
    <property type="match status" value="1"/>
</dbReference>
<comment type="caution">
    <text evidence="4">The sequence shown here is derived from an EMBL/GenBank/DDBJ whole genome shotgun (WGS) entry which is preliminary data.</text>
</comment>
<dbReference type="Proteomes" id="UP000245657">
    <property type="component" value="Unassembled WGS sequence"/>
</dbReference>
<dbReference type="OrthoDB" id="132546at2157"/>
<evidence type="ECO:0000259" key="3">
    <source>
        <dbReference type="Pfam" id="PF13439"/>
    </source>
</evidence>
<dbReference type="InterPro" id="IPR001296">
    <property type="entry name" value="Glyco_trans_1"/>
</dbReference>
<dbReference type="Pfam" id="PF00534">
    <property type="entry name" value="Glycos_transf_1"/>
    <property type="match status" value="1"/>
</dbReference>
<evidence type="ECO:0008006" key="6">
    <source>
        <dbReference type="Google" id="ProtNLM"/>
    </source>
</evidence>
<evidence type="ECO:0000313" key="5">
    <source>
        <dbReference type="Proteomes" id="UP000245657"/>
    </source>
</evidence>
<proteinExistence type="predicted"/>
<dbReference type="PANTHER" id="PTHR46401:SF2">
    <property type="entry name" value="GLYCOSYLTRANSFERASE WBBK-RELATED"/>
    <property type="match status" value="1"/>
</dbReference>
<evidence type="ECO:0000313" key="4">
    <source>
        <dbReference type="EMBL" id="PWR72837.1"/>
    </source>
</evidence>
<name>A0A2V2N959_9EURY</name>